<dbReference type="AlphaFoldDB" id="A0A5C3KRZ0"/>
<dbReference type="EMBL" id="ML210219">
    <property type="protein sequence ID" value="TFK23389.1"/>
    <property type="molecule type" value="Genomic_DNA"/>
</dbReference>
<feature type="domain" description="Nephrocystin 3-like N-terminal" evidence="3">
    <location>
        <begin position="32"/>
        <end position="196"/>
    </location>
</feature>
<dbReference type="STRING" id="230819.A0A5C3KRZ0"/>
<keyword evidence="5" id="KW-1185">Reference proteome</keyword>
<gene>
    <name evidence="4" type="ORF">FA15DRAFT_464831</name>
</gene>
<accession>A0A5C3KRZ0</accession>
<organism evidence="4 5">
    <name type="scientific">Coprinopsis marcescibilis</name>
    <name type="common">Agaric fungus</name>
    <name type="synonym">Psathyrella marcescibilis</name>
    <dbReference type="NCBI Taxonomy" id="230819"/>
    <lineage>
        <taxon>Eukaryota</taxon>
        <taxon>Fungi</taxon>
        <taxon>Dikarya</taxon>
        <taxon>Basidiomycota</taxon>
        <taxon>Agaricomycotina</taxon>
        <taxon>Agaricomycetes</taxon>
        <taxon>Agaricomycetidae</taxon>
        <taxon>Agaricales</taxon>
        <taxon>Agaricineae</taxon>
        <taxon>Psathyrellaceae</taxon>
        <taxon>Coprinopsis</taxon>
    </lineage>
</organism>
<dbReference type="InterPro" id="IPR056884">
    <property type="entry name" value="NPHP3-like_N"/>
</dbReference>
<dbReference type="PANTHER" id="PTHR10039">
    <property type="entry name" value="AMELOGENIN"/>
    <property type="match status" value="1"/>
</dbReference>
<feature type="compositionally biased region" description="Basic and acidic residues" evidence="2">
    <location>
        <begin position="9"/>
        <end position="20"/>
    </location>
</feature>
<evidence type="ECO:0000313" key="5">
    <source>
        <dbReference type="Proteomes" id="UP000307440"/>
    </source>
</evidence>
<evidence type="ECO:0000313" key="4">
    <source>
        <dbReference type="EMBL" id="TFK23389.1"/>
    </source>
</evidence>
<reference evidence="4 5" key="1">
    <citation type="journal article" date="2019" name="Nat. Ecol. Evol.">
        <title>Megaphylogeny resolves global patterns of mushroom evolution.</title>
        <authorList>
            <person name="Varga T."/>
            <person name="Krizsan K."/>
            <person name="Foldi C."/>
            <person name="Dima B."/>
            <person name="Sanchez-Garcia M."/>
            <person name="Sanchez-Ramirez S."/>
            <person name="Szollosi G.J."/>
            <person name="Szarkandi J.G."/>
            <person name="Papp V."/>
            <person name="Albert L."/>
            <person name="Andreopoulos W."/>
            <person name="Angelini C."/>
            <person name="Antonin V."/>
            <person name="Barry K.W."/>
            <person name="Bougher N.L."/>
            <person name="Buchanan P."/>
            <person name="Buyck B."/>
            <person name="Bense V."/>
            <person name="Catcheside P."/>
            <person name="Chovatia M."/>
            <person name="Cooper J."/>
            <person name="Damon W."/>
            <person name="Desjardin D."/>
            <person name="Finy P."/>
            <person name="Geml J."/>
            <person name="Haridas S."/>
            <person name="Hughes K."/>
            <person name="Justo A."/>
            <person name="Karasinski D."/>
            <person name="Kautmanova I."/>
            <person name="Kiss B."/>
            <person name="Kocsube S."/>
            <person name="Kotiranta H."/>
            <person name="LaButti K.M."/>
            <person name="Lechner B.E."/>
            <person name="Liimatainen K."/>
            <person name="Lipzen A."/>
            <person name="Lukacs Z."/>
            <person name="Mihaltcheva S."/>
            <person name="Morgado L.N."/>
            <person name="Niskanen T."/>
            <person name="Noordeloos M.E."/>
            <person name="Ohm R.A."/>
            <person name="Ortiz-Santana B."/>
            <person name="Ovrebo C."/>
            <person name="Racz N."/>
            <person name="Riley R."/>
            <person name="Savchenko A."/>
            <person name="Shiryaev A."/>
            <person name="Soop K."/>
            <person name="Spirin V."/>
            <person name="Szebenyi C."/>
            <person name="Tomsovsky M."/>
            <person name="Tulloss R.E."/>
            <person name="Uehling J."/>
            <person name="Grigoriev I.V."/>
            <person name="Vagvolgyi C."/>
            <person name="Papp T."/>
            <person name="Martin F.M."/>
            <person name="Miettinen O."/>
            <person name="Hibbett D.S."/>
            <person name="Nagy L.G."/>
        </authorList>
    </citation>
    <scope>NUCLEOTIDE SEQUENCE [LARGE SCALE GENOMIC DNA]</scope>
    <source>
        <strain evidence="4 5">CBS 121175</strain>
    </source>
</reference>
<name>A0A5C3KRZ0_COPMA</name>
<dbReference type="Proteomes" id="UP000307440">
    <property type="component" value="Unassembled WGS sequence"/>
</dbReference>
<dbReference type="OrthoDB" id="5967843at2759"/>
<evidence type="ECO:0000259" key="3">
    <source>
        <dbReference type="Pfam" id="PF24883"/>
    </source>
</evidence>
<proteinExistence type="predicted"/>
<sequence length="673" mass="75193">MASSALFDSQERPDPPRCDEDTRVGLLDEIGAWVDEIPTLKKLLCITGSAGSGKSALAQTTSERCDASNKVAATFFFSVNDPTRSNLDRIVATLAYQLALSDKKDSTFGDCIFRRVERDPSIFQRSIETQVVELVVKPFHEAFPDGLPSTLSFPLLIVIDGLDESGSADNQAKLLRILSTTFIDTDLPHKVLLTSRPETTLRAVVLQDTGYLHAKAYLIHLNDHDATADIRQCLTRGLRAIGEVSQDPKAQKDWPSDAEIEQLVDAAAGHFIYAATVTRFVGQRRRWPVPQLKAVLDTVAADRSVAPSAQGDSNRKHNPLLDLDALYHRIFVTAQQALEEQTGTEDPLALIRVVREVYCLQANRVNSIFYIPGVTNHHALQRGMTSSTIALTAEGVLGMQPGELAFYFSDLHSIYQVQTVIPGAVYVYLRPYHRSAMEFLGDPERCGDLFVPKNSLCLRIATNCLRILAEASDTELGDAVQDKPEDWKETAPTAVITRHRILVFCLRHWVAYLPIPNLRQSKLDDESMASESALSLARDRILENWQIVIHPFAVKGLFRRIAKMLLQHSAHHIYTYGPGTGFTLACLFWEYPYKYGLEWDPIIISEVEELLNAINVLQEKESCGIQLDWSSPAEPPEHEIAPNPSLKQVFCRENLPSEKILLTYTAQTFLDEL</sequence>
<evidence type="ECO:0000256" key="1">
    <source>
        <dbReference type="ARBA" id="ARBA00022737"/>
    </source>
</evidence>
<protein>
    <recommendedName>
        <fullName evidence="3">Nephrocystin 3-like N-terminal domain-containing protein</fullName>
    </recommendedName>
</protein>
<dbReference type="InterPro" id="IPR027417">
    <property type="entry name" value="P-loop_NTPase"/>
</dbReference>
<evidence type="ECO:0000256" key="2">
    <source>
        <dbReference type="SAM" id="MobiDB-lite"/>
    </source>
</evidence>
<dbReference type="Gene3D" id="3.40.50.300">
    <property type="entry name" value="P-loop containing nucleotide triphosphate hydrolases"/>
    <property type="match status" value="1"/>
</dbReference>
<dbReference type="PANTHER" id="PTHR10039:SF14">
    <property type="entry name" value="NACHT DOMAIN-CONTAINING PROTEIN"/>
    <property type="match status" value="1"/>
</dbReference>
<dbReference type="SUPFAM" id="SSF52540">
    <property type="entry name" value="P-loop containing nucleoside triphosphate hydrolases"/>
    <property type="match status" value="1"/>
</dbReference>
<keyword evidence="1" id="KW-0677">Repeat</keyword>
<feature type="region of interest" description="Disordered" evidence="2">
    <location>
        <begin position="1"/>
        <end position="20"/>
    </location>
</feature>
<dbReference type="Pfam" id="PF24883">
    <property type="entry name" value="NPHP3_N"/>
    <property type="match status" value="1"/>
</dbReference>